<dbReference type="PROSITE" id="PS51192">
    <property type="entry name" value="HELICASE_ATP_BIND_1"/>
    <property type="match status" value="1"/>
</dbReference>
<dbReference type="RefSeq" id="WP_042900383.1">
    <property type="nucleotide sequence ID" value="NZ_JPFU01000005.1"/>
</dbReference>
<dbReference type="GO" id="GO:0016787">
    <property type="term" value="F:hydrolase activity"/>
    <property type="evidence" value="ECO:0007669"/>
    <property type="project" value="UniProtKB-KW"/>
</dbReference>
<dbReference type="InterPro" id="IPR044919">
    <property type="entry name" value="HP0184-like_sf"/>
</dbReference>
<dbReference type="Gene3D" id="3.90.920.20">
    <property type="entry name" value="HP0184-like"/>
    <property type="match status" value="1"/>
</dbReference>
<dbReference type="SMART" id="SM00490">
    <property type="entry name" value="HELICc"/>
    <property type="match status" value="1"/>
</dbReference>
<keyword evidence="1" id="KW-0547">Nucleotide-binding</keyword>
<dbReference type="CDD" id="cd09126">
    <property type="entry name" value="PLDc_C_DEXD_like"/>
    <property type="match status" value="1"/>
</dbReference>
<proteinExistence type="predicted"/>
<accession>A0A081Q435</accession>
<dbReference type="GO" id="GO:0009432">
    <property type="term" value="P:SOS response"/>
    <property type="evidence" value="ECO:0007669"/>
    <property type="project" value="UniProtKB-KW"/>
</dbReference>
<dbReference type="InterPro" id="IPR027417">
    <property type="entry name" value="P-loop_NTPase"/>
</dbReference>
<evidence type="ECO:0000259" key="7">
    <source>
        <dbReference type="PROSITE" id="PS51194"/>
    </source>
</evidence>
<evidence type="ECO:0000256" key="3">
    <source>
        <dbReference type="ARBA" id="ARBA00022806"/>
    </source>
</evidence>
<gene>
    <name evidence="8" type="ORF">SK629_0444</name>
</gene>
<dbReference type="CDD" id="cd18785">
    <property type="entry name" value="SF2_C"/>
    <property type="match status" value="1"/>
</dbReference>
<dbReference type="PANTHER" id="PTHR11274:SF0">
    <property type="entry name" value="GENERAL TRANSCRIPTION AND DNA REPAIR FACTOR IIH HELICASE SUBUNIT XPB"/>
    <property type="match status" value="1"/>
</dbReference>
<dbReference type="SUPFAM" id="SSF52540">
    <property type="entry name" value="P-loop containing nucleoside triphosphate hydrolases"/>
    <property type="match status" value="1"/>
</dbReference>
<evidence type="ECO:0000256" key="1">
    <source>
        <dbReference type="ARBA" id="ARBA00022741"/>
    </source>
</evidence>
<reference evidence="8 9" key="1">
    <citation type="submission" date="2014-05" db="EMBL/GenBank/DDBJ databases">
        <authorList>
            <person name="Daugherty S.C."/>
            <person name="Tallon L.J."/>
            <person name="Sadzewicz L."/>
            <person name="Kilian M."/>
            <person name="Tettelin H."/>
        </authorList>
    </citation>
    <scope>NUCLEOTIDE SEQUENCE [LARGE SCALE GENOMIC DNA]</scope>
    <source>
        <strain evidence="8 9">SK629</strain>
    </source>
</reference>
<evidence type="ECO:0000256" key="4">
    <source>
        <dbReference type="ARBA" id="ARBA00022840"/>
    </source>
</evidence>
<sequence length="892" mass="104269">MAVFVSLDGIVVEVLDVFSSFNGDSEFFLCKRLKDKSQFVMERSRFEEMFQLQSSHLTTQEKLQLFTSVFAGRFDVYAKSFINDQGKIQYFPSYDYGWKQLPPEKRSFQTLTNSVLKSHFRGEIAIGIFPMHLDDSCYFLVLDLDERDWKEAGLVIRRIARERQMEAHLEISRSGHGLHIWFFFEEAIPSREARLFGKKLLELAMQESMQLSFDSFDRMFPNQDVLPKGGFGNLIALPFQGEAYHQGRTVFVDEHFQPYEDQWRYLQEIQRVSTAKVALLIQEELGKQELDKELKVVLSNMIQLEKSSVTPKTLFFLKNMASFSNPEFYLKQAMRQPTYQIPERMYLFGESDHYLWLPRGLLYPLQDKFKQVSVEDRRKVQRSIRVEFKGELTFEQELALSDMISKENGLLYAETGFGKTVLGTALISERKTKTIILVHNRQLLDQWLDRLNHFLTFEEEKATRYTASGREKVIGYVGQYGGTKKWLSKLVDVVMIQSLFKLENSQSLLDEYEMMIVDECHHVSALMFEKVVSQFRGKYLYGLTATPERKNGHEPIVFQRIGEILHTADKRETDFKRQLQLRFTSFGHLEIEKTKASNFIQLSDWIATDSVRNQMILKDILDQVAEGRNILVLVNRIQQIDFFEKLLKEKEVDDFYIISGKTKARERTSLLEVLEQLDKGFVLLSTGKYIGEGFDLPQLDTLILAAPFSWKNNLIQYAGRIHRNYKDKSLVRIFDYVDIHVPYLEKMFQKRQVAYRKMDYRAIEGEEKQFVYVDSRYENVLREDLAGERQQCMLILPYVHQTKLMNFLKEFRISQIEICIPETVANKAWLDQLKSKKIKVSFTQSKIVTPILLVNKTIVWYGAMPLLGKVDEMTILRLESANIVSELVAGLR</sequence>
<evidence type="ECO:0000259" key="6">
    <source>
        <dbReference type="PROSITE" id="PS51192"/>
    </source>
</evidence>
<evidence type="ECO:0000313" key="8">
    <source>
        <dbReference type="EMBL" id="KEQ37708.1"/>
    </source>
</evidence>
<evidence type="ECO:0000313" key="9">
    <source>
        <dbReference type="Proteomes" id="UP000028090"/>
    </source>
</evidence>
<keyword evidence="2" id="KW-0378">Hydrolase</keyword>
<dbReference type="EMBL" id="JPFU01000005">
    <property type="protein sequence ID" value="KEQ37708.1"/>
    <property type="molecule type" value="Genomic_DNA"/>
</dbReference>
<dbReference type="OrthoDB" id="9802848at2"/>
<dbReference type="InterPro" id="IPR001650">
    <property type="entry name" value="Helicase_C-like"/>
</dbReference>
<keyword evidence="5" id="KW-0227">DNA damage</keyword>
<keyword evidence="3" id="KW-0347">Helicase</keyword>
<dbReference type="PROSITE" id="PS51194">
    <property type="entry name" value="HELICASE_CTER"/>
    <property type="match status" value="1"/>
</dbReference>
<dbReference type="Proteomes" id="UP000028090">
    <property type="component" value="Unassembled WGS sequence"/>
</dbReference>
<dbReference type="PANTHER" id="PTHR11274">
    <property type="entry name" value="RAD25/XP-B DNA REPAIR HELICASE"/>
    <property type="match status" value="1"/>
</dbReference>
<feature type="domain" description="Helicase ATP-binding" evidence="6">
    <location>
        <begin position="400"/>
        <end position="565"/>
    </location>
</feature>
<feature type="domain" description="Helicase C-terminal" evidence="7">
    <location>
        <begin position="616"/>
        <end position="764"/>
    </location>
</feature>
<dbReference type="CDD" id="cd17926">
    <property type="entry name" value="DEXHc_RE"/>
    <property type="match status" value="1"/>
</dbReference>
<evidence type="ECO:0000256" key="2">
    <source>
        <dbReference type="ARBA" id="ARBA00022801"/>
    </source>
</evidence>
<keyword evidence="4" id="KW-0067">ATP-binding</keyword>
<dbReference type="InterPro" id="IPR050615">
    <property type="entry name" value="ATP-dep_DNA_Helicase"/>
</dbReference>
<comment type="caution">
    <text evidence="8">The sequence shown here is derived from an EMBL/GenBank/DDBJ whole genome shotgun (WGS) entry which is preliminary data.</text>
</comment>
<dbReference type="Pfam" id="PF04851">
    <property type="entry name" value="ResIII"/>
    <property type="match status" value="1"/>
</dbReference>
<keyword evidence="5" id="KW-0742">SOS response</keyword>
<dbReference type="Gene3D" id="3.40.50.300">
    <property type="entry name" value="P-loop containing nucleotide triphosphate hydrolases"/>
    <property type="match status" value="2"/>
</dbReference>
<dbReference type="InterPro" id="IPR014001">
    <property type="entry name" value="Helicase_ATP-bd"/>
</dbReference>
<dbReference type="Pfam" id="PF22548">
    <property type="entry name" value="AEP-TOTE"/>
    <property type="match status" value="1"/>
</dbReference>
<dbReference type="GO" id="GO:0005524">
    <property type="term" value="F:ATP binding"/>
    <property type="evidence" value="ECO:0007669"/>
    <property type="project" value="UniProtKB-KW"/>
</dbReference>
<organism evidence="8 9">
    <name type="scientific">Streptococcus mitis</name>
    <dbReference type="NCBI Taxonomy" id="28037"/>
    <lineage>
        <taxon>Bacteria</taxon>
        <taxon>Bacillati</taxon>
        <taxon>Bacillota</taxon>
        <taxon>Bacilli</taxon>
        <taxon>Lactobacillales</taxon>
        <taxon>Streptococcaceae</taxon>
        <taxon>Streptococcus</taxon>
        <taxon>Streptococcus mitis group</taxon>
    </lineage>
</organism>
<dbReference type="InterPro" id="IPR006935">
    <property type="entry name" value="Helicase/UvrB_N"/>
</dbReference>
<dbReference type="AlphaFoldDB" id="A0A081Q435"/>
<name>A0A081Q435_STRMT</name>
<dbReference type="GO" id="GO:0003677">
    <property type="term" value="F:DNA binding"/>
    <property type="evidence" value="ECO:0007669"/>
    <property type="project" value="InterPro"/>
</dbReference>
<dbReference type="PATRIC" id="fig|28037.95.peg.404"/>
<protein>
    <submittedName>
        <fullName evidence="8">Eukaryotic and archaeal DNA primase small subunit</fullName>
    </submittedName>
</protein>
<dbReference type="SMART" id="SM00487">
    <property type="entry name" value="DEXDc"/>
    <property type="match status" value="1"/>
</dbReference>
<dbReference type="InterPro" id="IPR054347">
    <property type="entry name" value="TOTE_primase"/>
</dbReference>
<evidence type="ECO:0000256" key="5">
    <source>
        <dbReference type="ARBA" id="ARBA00023236"/>
    </source>
</evidence>
<dbReference type="GO" id="GO:0004386">
    <property type="term" value="F:helicase activity"/>
    <property type="evidence" value="ECO:0007669"/>
    <property type="project" value="UniProtKB-KW"/>
</dbReference>
<dbReference type="Pfam" id="PF00271">
    <property type="entry name" value="Helicase_C"/>
    <property type="match status" value="1"/>
</dbReference>